<dbReference type="Gene3D" id="2.20.28.40">
    <property type="entry name" value="H/ACA ribonucleoprotein complex, subunit Nop10"/>
    <property type="match status" value="1"/>
</dbReference>
<organism evidence="9 10">
    <name type="scientific">Pyrolobus fumarii (strain DSM 11204 / 1A)</name>
    <dbReference type="NCBI Taxonomy" id="694429"/>
    <lineage>
        <taxon>Archaea</taxon>
        <taxon>Thermoproteota</taxon>
        <taxon>Thermoprotei</taxon>
        <taxon>Desulfurococcales</taxon>
        <taxon>Pyrodictiaceae</taxon>
        <taxon>Pyrolobus</taxon>
    </lineage>
</organism>
<dbReference type="PANTHER" id="PTHR13305">
    <property type="entry name" value="RIBOSOME BIOGENESIS PROTEIN NOP10"/>
    <property type="match status" value="1"/>
</dbReference>
<dbReference type="EMBL" id="CP002838">
    <property type="protein sequence ID" value="AEM38060.1"/>
    <property type="molecule type" value="Genomic_DNA"/>
</dbReference>
<dbReference type="InterPro" id="IPR007264">
    <property type="entry name" value="H/ACA_rnp_Nop10"/>
</dbReference>
<dbReference type="OrthoDB" id="7259at2157"/>
<sequence>MRWLMRKCVICGRYTLSRDKCPVCGGEVRVPHPPRFSPEDKYLKYRYLMKKLAGLLPVGEENEKEEKEKKRMVATTGQT</sequence>
<gene>
    <name evidence="7" type="primary">nop10</name>
    <name evidence="9" type="ordered locus">Pyrfu_0188</name>
</gene>
<dbReference type="FunCoup" id="G0EEU6">
    <property type="interactions" value="99"/>
</dbReference>
<reference evidence="9 10" key="1">
    <citation type="journal article" date="2011" name="Stand. Genomic Sci.">
        <title>Complete genome sequence of the hyperthermophilic chemolithoautotroph Pyrolobus fumarii type strain (1A).</title>
        <authorList>
            <person name="Anderson I."/>
            <person name="Goker M."/>
            <person name="Nolan M."/>
            <person name="Lucas S."/>
            <person name="Hammon N."/>
            <person name="Deshpande S."/>
            <person name="Cheng J.F."/>
            <person name="Tapia R."/>
            <person name="Han C."/>
            <person name="Goodwin L."/>
            <person name="Pitluck S."/>
            <person name="Huntemann M."/>
            <person name="Liolios K."/>
            <person name="Ivanova N."/>
            <person name="Pagani I."/>
            <person name="Mavromatis K."/>
            <person name="Ovchinikova G."/>
            <person name="Pati A."/>
            <person name="Chen A."/>
            <person name="Palaniappan K."/>
            <person name="Land M."/>
            <person name="Hauser L."/>
            <person name="Brambilla E.M."/>
            <person name="Huber H."/>
            <person name="Yasawong M."/>
            <person name="Rohde M."/>
            <person name="Spring S."/>
            <person name="Abt B."/>
            <person name="Sikorski J."/>
            <person name="Wirth R."/>
            <person name="Detter J.C."/>
            <person name="Woyke T."/>
            <person name="Bristow J."/>
            <person name="Eisen J.A."/>
            <person name="Markowitz V."/>
            <person name="Hugenholtz P."/>
            <person name="Kyrpides N.C."/>
            <person name="Klenk H.P."/>
            <person name="Lapidus A."/>
        </authorList>
    </citation>
    <scope>NUCLEOTIDE SEQUENCE [LARGE SCALE GENOMIC DNA]</scope>
    <source>
        <strain evidence="10">DSM 11204 / 1A</strain>
    </source>
</reference>
<dbReference type="InterPro" id="IPR023532">
    <property type="entry name" value="Nop10_arc-typ"/>
</dbReference>
<evidence type="ECO:0000256" key="7">
    <source>
        <dbReference type="HAMAP-Rule" id="MF_00803"/>
    </source>
</evidence>
<dbReference type="HOGENOM" id="CLU_196480_0_0_2"/>
<dbReference type="eggNOG" id="arCOG00906">
    <property type="taxonomic scope" value="Archaea"/>
</dbReference>
<dbReference type="InParanoid" id="G0EEU6"/>
<comment type="function">
    <text evidence="1 7">Involved in ribosome biogenesis; more specifically in 18S rRNA pseudouridylation and in cleavage of pre-rRNA.</text>
</comment>
<name>G0EEU6_PYRF1</name>
<accession>G0EEU6</accession>
<dbReference type="KEGG" id="pfm:Pyrfu_0188"/>
<dbReference type="NCBIfam" id="NF009623">
    <property type="entry name" value="PRK13130.1"/>
    <property type="match status" value="1"/>
</dbReference>
<dbReference type="GeneID" id="32176501"/>
<evidence type="ECO:0000256" key="6">
    <source>
        <dbReference type="ARBA" id="ARBA00023274"/>
    </source>
</evidence>
<proteinExistence type="inferred from homology"/>
<dbReference type="HAMAP" id="MF_00803">
    <property type="entry name" value="Nop10"/>
    <property type="match status" value="1"/>
</dbReference>
<dbReference type="GO" id="GO:1990904">
    <property type="term" value="C:ribonucleoprotein complex"/>
    <property type="evidence" value="ECO:0007669"/>
    <property type="project" value="UniProtKB-KW"/>
</dbReference>
<evidence type="ECO:0000256" key="4">
    <source>
        <dbReference type="ARBA" id="ARBA00022517"/>
    </source>
</evidence>
<evidence type="ECO:0000256" key="8">
    <source>
        <dbReference type="SAM" id="MobiDB-lite"/>
    </source>
</evidence>
<dbReference type="GO" id="GO:0001522">
    <property type="term" value="P:pseudouridine synthesis"/>
    <property type="evidence" value="ECO:0007669"/>
    <property type="project" value="InterPro"/>
</dbReference>
<keyword evidence="5 7" id="KW-0698">rRNA processing</keyword>
<feature type="region of interest" description="Disordered" evidence="8">
    <location>
        <begin position="60"/>
        <end position="79"/>
    </location>
</feature>
<dbReference type="AlphaFoldDB" id="G0EEU6"/>
<dbReference type="GO" id="GO:0030515">
    <property type="term" value="F:snoRNA binding"/>
    <property type="evidence" value="ECO:0007669"/>
    <property type="project" value="InterPro"/>
</dbReference>
<evidence type="ECO:0000256" key="1">
    <source>
        <dbReference type="ARBA" id="ARBA00002325"/>
    </source>
</evidence>
<dbReference type="Pfam" id="PF04135">
    <property type="entry name" value="Nop10p"/>
    <property type="match status" value="1"/>
</dbReference>
<protein>
    <recommendedName>
        <fullName evidence="3 7">Ribosome biogenesis protein Nop10</fullName>
    </recommendedName>
</protein>
<dbReference type="RefSeq" id="WP_014025737.1">
    <property type="nucleotide sequence ID" value="NC_015931.1"/>
</dbReference>
<evidence type="ECO:0000313" key="10">
    <source>
        <dbReference type="Proteomes" id="UP000001037"/>
    </source>
</evidence>
<keyword evidence="6 7" id="KW-0687">Ribonucleoprotein</keyword>
<evidence type="ECO:0000313" key="9">
    <source>
        <dbReference type="EMBL" id="AEM38060.1"/>
    </source>
</evidence>
<dbReference type="STRING" id="694429.Pyrfu_0188"/>
<comment type="similarity">
    <text evidence="2 7">Belongs to the NOP10 family.</text>
</comment>
<keyword evidence="10" id="KW-1185">Reference proteome</keyword>
<dbReference type="Proteomes" id="UP000001037">
    <property type="component" value="Chromosome"/>
</dbReference>
<evidence type="ECO:0000256" key="2">
    <source>
        <dbReference type="ARBA" id="ARBA00009462"/>
    </source>
</evidence>
<dbReference type="PANTHER" id="PTHR13305:SF0">
    <property type="entry name" value="H_ACA RIBONUCLEOPROTEIN COMPLEX SUBUNIT 3"/>
    <property type="match status" value="1"/>
</dbReference>
<keyword evidence="4 7" id="KW-0690">Ribosome biogenesis</keyword>
<evidence type="ECO:0000256" key="5">
    <source>
        <dbReference type="ARBA" id="ARBA00022552"/>
    </source>
</evidence>
<evidence type="ECO:0000256" key="3">
    <source>
        <dbReference type="ARBA" id="ARBA00018821"/>
    </source>
</evidence>
<dbReference type="SUPFAM" id="SSF144210">
    <property type="entry name" value="Nop10-like SnoRNP"/>
    <property type="match status" value="1"/>
</dbReference>
<dbReference type="GO" id="GO:0006364">
    <property type="term" value="P:rRNA processing"/>
    <property type="evidence" value="ECO:0007669"/>
    <property type="project" value="UniProtKB-UniRule"/>
</dbReference>
<dbReference type="InterPro" id="IPR036756">
    <property type="entry name" value="H/ACA_rnp_Nop10_sf"/>
</dbReference>